<keyword evidence="2" id="KW-0863">Zinc-finger</keyword>
<reference evidence="6" key="1">
    <citation type="journal article" date="2020" name="Nature">
        <title>Giant virus diversity and host interactions through global metagenomics.</title>
        <authorList>
            <person name="Schulz F."/>
            <person name="Roux S."/>
            <person name="Paez-Espino D."/>
            <person name="Jungbluth S."/>
            <person name="Walsh D.A."/>
            <person name="Denef V.J."/>
            <person name="McMahon K.D."/>
            <person name="Konstantinidis K.T."/>
            <person name="Eloe-Fadrosh E.A."/>
            <person name="Kyrpides N.C."/>
            <person name="Woyke T."/>
        </authorList>
    </citation>
    <scope>NUCLEOTIDE SEQUENCE</scope>
    <source>
        <strain evidence="6">GVMAG-M-3300024261-8</strain>
    </source>
</reference>
<dbReference type="InterPro" id="IPR001841">
    <property type="entry name" value="Znf_RING"/>
</dbReference>
<dbReference type="Pfam" id="PF13639">
    <property type="entry name" value="zf-RING_2"/>
    <property type="match status" value="1"/>
</dbReference>
<dbReference type="InterPro" id="IPR013083">
    <property type="entry name" value="Znf_RING/FYVE/PHD"/>
</dbReference>
<evidence type="ECO:0000256" key="3">
    <source>
        <dbReference type="ARBA" id="ARBA00022833"/>
    </source>
</evidence>
<evidence type="ECO:0000313" key="6">
    <source>
        <dbReference type="EMBL" id="QHT95473.1"/>
    </source>
</evidence>
<evidence type="ECO:0000256" key="2">
    <source>
        <dbReference type="ARBA" id="ARBA00022771"/>
    </source>
</evidence>
<dbReference type="EMBL" id="MN740240">
    <property type="protein sequence ID" value="QHT95473.1"/>
    <property type="molecule type" value="Genomic_DNA"/>
</dbReference>
<dbReference type="PANTHER" id="PTHR14155:SF627">
    <property type="entry name" value="OS06G0192800 PROTEIN"/>
    <property type="match status" value="1"/>
</dbReference>
<evidence type="ECO:0000259" key="5">
    <source>
        <dbReference type="PROSITE" id="PS50089"/>
    </source>
</evidence>
<feature type="compositionally biased region" description="Acidic residues" evidence="4">
    <location>
        <begin position="304"/>
        <end position="321"/>
    </location>
</feature>
<dbReference type="PROSITE" id="PS50089">
    <property type="entry name" value="ZF_RING_2"/>
    <property type="match status" value="1"/>
</dbReference>
<name>A0A6C0IVA7_9ZZZZ</name>
<keyword evidence="3" id="KW-0862">Zinc</keyword>
<protein>
    <recommendedName>
        <fullName evidence="5">RING-type domain-containing protein</fullName>
    </recommendedName>
</protein>
<dbReference type="InterPro" id="IPR053238">
    <property type="entry name" value="RING-H2_zinc_finger"/>
</dbReference>
<feature type="region of interest" description="Disordered" evidence="4">
    <location>
        <begin position="295"/>
        <end position="322"/>
    </location>
</feature>
<feature type="domain" description="RING-type" evidence="5">
    <location>
        <begin position="221"/>
        <end position="263"/>
    </location>
</feature>
<accession>A0A6C0IVA7</accession>
<keyword evidence="1" id="KW-0479">Metal-binding</keyword>
<dbReference type="AlphaFoldDB" id="A0A6C0IVA7"/>
<dbReference type="Gene3D" id="3.30.40.10">
    <property type="entry name" value="Zinc/RING finger domain, C3HC4 (zinc finger)"/>
    <property type="match status" value="1"/>
</dbReference>
<evidence type="ECO:0000256" key="4">
    <source>
        <dbReference type="SAM" id="MobiDB-lite"/>
    </source>
</evidence>
<dbReference type="SUPFAM" id="SSF57850">
    <property type="entry name" value="RING/U-box"/>
    <property type="match status" value="1"/>
</dbReference>
<sequence>MSRQNNTNSADTTQGIDALLESIINLYTTEQTRRPTTQTRSAAYPLSFNIQRPRPATTTQIPTPPPTTPRNTNEHYSTYLSIVHALRDISTQYNNNMRDYNTNIRQILHIIGGIREDIHTRTPFHETQPTMPRPEHSRFYDGLHRNSTPSPISQPPFTSRLPQHTPTTNQSSNIFDLLFQSIPLTSNMENVIVRPTQQQIRSATRPIIYNPDNARIANSSCPITLEPFEEQQMLTQIMYCGHVFSQEGITRWFEGNVRCPICRYDIRNYNARCRQCRRPLQEYGTSCSYCEEARANSDESRDMETDDIAPESEDENTDQVEDVSSNPYEIIMNYEIRAPGFTFNRSDMSFNTYN</sequence>
<dbReference type="GO" id="GO:0008270">
    <property type="term" value="F:zinc ion binding"/>
    <property type="evidence" value="ECO:0007669"/>
    <property type="project" value="UniProtKB-KW"/>
</dbReference>
<dbReference type="PANTHER" id="PTHR14155">
    <property type="entry name" value="RING FINGER DOMAIN-CONTAINING"/>
    <property type="match status" value="1"/>
</dbReference>
<proteinExistence type="predicted"/>
<evidence type="ECO:0000256" key="1">
    <source>
        <dbReference type="ARBA" id="ARBA00022723"/>
    </source>
</evidence>
<organism evidence="6">
    <name type="scientific">viral metagenome</name>
    <dbReference type="NCBI Taxonomy" id="1070528"/>
    <lineage>
        <taxon>unclassified sequences</taxon>
        <taxon>metagenomes</taxon>
        <taxon>organismal metagenomes</taxon>
    </lineage>
</organism>
<feature type="region of interest" description="Disordered" evidence="4">
    <location>
        <begin position="54"/>
        <end position="73"/>
    </location>
</feature>